<dbReference type="SUPFAM" id="SSF52058">
    <property type="entry name" value="L domain-like"/>
    <property type="match status" value="1"/>
</dbReference>
<protein>
    <recommendedName>
        <fullName evidence="6">Disease resistance R13L4/SHOC-2-like LRR domain-containing protein</fullName>
    </recommendedName>
</protein>
<comment type="subcellular location">
    <subcellularLocation>
        <location evidence="1">Cell envelope</location>
    </subcellularLocation>
</comment>
<evidence type="ECO:0000259" key="6">
    <source>
        <dbReference type="Pfam" id="PF23598"/>
    </source>
</evidence>
<gene>
    <name evidence="7" type="ORF">BCR44DRAFT_350740</name>
</gene>
<feature type="transmembrane region" description="Helical" evidence="5">
    <location>
        <begin position="291"/>
        <end position="312"/>
    </location>
</feature>
<dbReference type="EMBL" id="MCFL01000067">
    <property type="protein sequence ID" value="ORZ31092.1"/>
    <property type="molecule type" value="Genomic_DNA"/>
</dbReference>
<evidence type="ECO:0000313" key="7">
    <source>
        <dbReference type="EMBL" id="ORZ31092.1"/>
    </source>
</evidence>
<name>A0A1Y2HDE9_9FUNG</name>
<feature type="domain" description="Disease resistance R13L4/SHOC-2-like LRR" evidence="6">
    <location>
        <begin position="60"/>
        <end position="208"/>
    </location>
</feature>
<dbReference type="Pfam" id="PF23598">
    <property type="entry name" value="LRR_14"/>
    <property type="match status" value="1"/>
</dbReference>
<dbReference type="OrthoDB" id="676979at2759"/>
<feature type="region of interest" description="Disordered" evidence="4">
    <location>
        <begin position="393"/>
        <end position="430"/>
    </location>
</feature>
<keyword evidence="5" id="KW-1133">Transmembrane helix</keyword>
<evidence type="ECO:0000256" key="2">
    <source>
        <dbReference type="ARBA" id="ARBA00022614"/>
    </source>
</evidence>
<proteinExistence type="predicted"/>
<feature type="region of interest" description="Disordered" evidence="4">
    <location>
        <begin position="317"/>
        <end position="343"/>
    </location>
</feature>
<evidence type="ECO:0000256" key="3">
    <source>
        <dbReference type="ARBA" id="ARBA00022737"/>
    </source>
</evidence>
<reference evidence="7 8" key="1">
    <citation type="submission" date="2016-07" db="EMBL/GenBank/DDBJ databases">
        <title>Pervasive Adenine N6-methylation of Active Genes in Fungi.</title>
        <authorList>
            <consortium name="DOE Joint Genome Institute"/>
            <person name="Mondo S.J."/>
            <person name="Dannebaum R.O."/>
            <person name="Kuo R.C."/>
            <person name="Labutti K."/>
            <person name="Haridas S."/>
            <person name="Kuo A."/>
            <person name="Salamov A."/>
            <person name="Ahrendt S.R."/>
            <person name="Lipzen A."/>
            <person name="Sullivan W."/>
            <person name="Andreopoulos W.B."/>
            <person name="Clum A."/>
            <person name="Lindquist E."/>
            <person name="Daum C."/>
            <person name="Ramamoorthy G.K."/>
            <person name="Gryganskyi A."/>
            <person name="Culley D."/>
            <person name="Magnuson J.K."/>
            <person name="James T.Y."/>
            <person name="O'Malley M.A."/>
            <person name="Stajich J.E."/>
            <person name="Spatafora J.W."/>
            <person name="Visel A."/>
            <person name="Grigoriev I.V."/>
        </authorList>
    </citation>
    <scope>NUCLEOTIDE SEQUENCE [LARGE SCALE GENOMIC DNA]</scope>
    <source>
        <strain evidence="7 8">PL171</strain>
    </source>
</reference>
<evidence type="ECO:0000256" key="4">
    <source>
        <dbReference type="SAM" id="MobiDB-lite"/>
    </source>
</evidence>
<sequence>MAAFSPPQCSALRRALESLGMPDLQSLLSSGQSCCDWRNFVTCNPAYQIIGLKLVSQGLTGRIPRVLGQLTDLEKLDLSGNFLTGTIPDELRDLGKLRELHIVGDPSSDQRLSGELPSALRDLTKLEKINLSNQQFNGTLQAFSNIDSLEELHLYHNGFTGPIPDNIGEARNLEELELGFNKLYGSIPESLSKLNSLSTLKLNNNKLNGTIPKLPIVAKTCELVADSSGRDEGNNFCKSPNITSPETHKCLTELQRRRGNLATCPPPPPPARDQPAPAQPAVEPSGGTPTLTIVGIVVGVLALLAVAVFVMMRRRRRGGDDKQRDVDVSTIESKPTPQHPVTAMPAFPASIADNPPRMTFIVDAHGNRHSIHLPSHVAADGSQFILVQQAPPPLPSPAVLPPQSDASPSHGDMRLARPSITSDPSSLASSTHQPIFIMHPHGSAVGNATPVVPMPPVPSQAFFPNELVYLGDDPRASMSTVATTTTMATDKGAALADDVGTNDGQIGKSTETVTVPPPVSTAGGEGVVREAMAEQPVSMVTVNVPDGYTVSLVPIGRPQTPVRVGSSEAESARSHSFV</sequence>
<feature type="compositionally biased region" description="Low complexity" evidence="4">
    <location>
        <begin position="273"/>
        <end position="284"/>
    </location>
</feature>
<dbReference type="FunFam" id="3.80.10.10:FF:000041">
    <property type="entry name" value="LRR receptor-like serine/threonine-protein kinase ERECTA"/>
    <property type="match status" value="1"/>
</dbReference>
<dbReference type="InterPro" id="IPR032675">
    <property type="entry name" value="LRR_dom_sf"/>
</dbReference>
<dbReference type="PANTHER" id="PTHR48059:SF30">
    <property type="entry name" value="OS06G0587000 PROTEIN"/>
    <property type="match status" value="1"/>
</dbReference>
<keyword evidence="2" id="KW-0433">Leucine-rich repeat</keyword>
<keyword evidence="3" id="KW-0677">Repeat</keyword>
<dbReference type="Gene3D" id="3.80.10.10">
    <property type="entry name" value="Ribonuclease Inhibitor"/>
    <property type="match status" value="2"/>
</dbReference>
<comment type="caution">
    <text evidence="7">The sequence shown here is derived from an EMBL/GenBank/DDBJ whole genome shotgun (WGS) entry which is preliminary data.</text>
</comment>
<dbReference type="AlphaFoldDB" id="A0A1Y2HDE9"/>
<keyword evidence="8" id="KW-1185">Reference proteome</keyword>
<evidence type="ECO:0000256" key="5">
    <source>
        <dbReference type="SAM" id="Phobius"/>
    </source>
</evidence>
<keyword evidence="5" id="KW-0472">Membrane</keyword>
<dbReference type="PANTHER" id="PTHR48059">
    <property type="entry name" value="POLYGALACTURONASE INHIBITOR 1"/>
    <property type="match status" value="1"/>
</dbReference>
<keyword evidence="5" id="KW-0812">Transmembrane</keyword>
<organism evidence="7 8">
    <name type="scientific">Catenaria anguillulae PL171</name>
    <dbReference type="NCBI Taxonomy" id="765915"/>
    <lineage>
        <taxon>Eukaryota</taxon>
        <taxon>Fungi</taxon>
        <taxon>Fungi incertae sedis</taxon>
        <taxon>Blastocladiomycota</taxon>
        <taxon>Blastocladiomycetes</taxon>
        <taxon>Blastocladiales</taxon>
        <taxon>Catenariaceae</taxon>
        <taxon>Catenaria</taxon>
    </lineage>
</organism>
<feature type="compositionally biased region" description="Polar residues" evidence="4">
    <location>
        <begin position="419"/>
        <end position="430"/>
    </location>
</feature>
<dbReference type="Proteomes" id="UP000193411">
    <property type="component" value="Unassembled WGS sequence"/>
</dbReference>
<feature type="region of interest" description="Disordered" evidence="4">
    <location>
        <begin position="259"/>
        <end position="284"/>
    </location>
</feature>
<evidence type="ECO:0000256" key="1">
    <source>
        <dbReference type="ARBA" id="ARBA00004196"/>
    </source>
</evidence>
<dbReference type="InterPro" id="IPR051848">
    <property type="entry name" value="PGIP"/>
</dbReference>
<evidence type="ECO:0000313" key="8">
    <source>
        <dbReference type="Proteomes" id="UP000193411"/>
    </source>
</evidence>
<feature type="compositionally biased region" description="Basic and acidic residues" evidence="4">
    <location>
        <begin position="318"/>
        <end position="327"/>
    </location>
</feature>
<dbReference type="InterPro" id="IPR055414">
    <property type="entry name" value="LRR_R13L4/SHOC2-like"/>
</dbReference>
<accession>A0A1Y2HDE9</accession>